<protein>
    <submittedName>
        <fullName evidence="1">Uncharacterized protein</fullName>
    </submittedName>
</protein>
<comment type="caution">
    <text evidence="1">The sequence shown here is derived from an EMBL/GenBank/DDBJ whole genome shotgun (WGS) entry which is preliminary data.</text>
</comment>
<dbReference type="EMBL" id="JAIWYP010000001">
    <property type="protein sequence ID" value="KAH3894227.1"/>
    <property type="molecule type" value="Genomic_DNA"/>
</dbReference>
<dbReference type="AlphaFoldDB" id="A0A9D4S930"/>
<name>A0A9D4S930_DREPO</name>
<gene>
    <name evidence="1" type="ORF">DPMN_018383</name>
</gene>
<dbReference type="Proteomes" id="UP000828390">
    <property type="component" value="Unassembled WGS sequence"/>
</dbReference>
<proteinExistence type="predicted"/>
<reference evidence="1" key="1">
    <citation type="journal article" date="2019" name="bioRxiv">
        <title>The Genome of the Zebra Mussel, Dreissena polymorpha: A Resource for Invasive Species Research.</title>
        <authorList>
            <person name="McCartney M.A."/>
            <person name="Auch B."/>
            <person name="Kono T."/>
            <person name="Mallez S."/>
            <person name="Zhang Y."/>
            <person name="Obille A."/>
            <person name="Becker A."/>
            <person name="Abrahante J.E."/>
            <person name="Garbe J."/>
            <person name="Badalamenti J.P."/>
            <person name="Herman A."/>
            <person name="Mangelson H."/>
            <person name="Liachko I."/>
            <person name="Sullivan S."/>
            <person name="Sone E.D."/>
            <person name="Koren S."/>
            <person name="Silverstein K.A.T."/>
            <person name="Beckman K.B."/>
            <person name="Gohl D.M."/>
        </authorList>
    </citation>
    <scope>NUCLEOTIDE SEQUENCE</scope>
    <source>
        <strain evidence="1">Duluth1</strain>
        <tissue evidence="1">Whole animal</tissue>
    </source>
</reference>
<sequence length="213" mass="24024">MFAIKNYCPSYISCSERHANAGQNLTHLELLENITCWQAHTYEGFIDHAFLLWQDCDAPGNDPEVNDLREKCLNPSWDMYSKNDGGHFRNIFCAKCSKSVNDFVPWTVQLGCYTEMNAFELISVWNGSGLSMALQNGCSVKWEPPTDHLLPVKCYNPVVESSPMSQLSLYSPRRGVSSYVLDGSQWLRSSSAKDFSSTISRQTLETMPLLSIT</sequence>
<accession>A0A9D4S930</accession>
<keyword evidence="2" id="KW-1185">Reference proteome</keyword>
<evidence type="ECO:0000313" key="2">
    <source>
        <dbReference type="Proteomes" id="UP000828390"/>
    </source>
</evidence>
<organism evidence="1 2">
    <name type="scientific">Dreissena polymorpha</name>
    <name type="common">Zebra mussel</name>
    <name type="synonym">Mytilus polymorpha</name>
    <dbReference type="NCBI Taxonomy" id="45954"/>
    <lineage>
        <taxon>Eukaryota</taxon>
        <taxon>Metazoa</taxon>
        <taxon>Spiralia</taxon>
        <taxon>Lophotrochozoa</taxon>
        <taxon>Mollusca</taxon>
        <taxon>Bivalvia</taxon>
        <taxon>Autobranchia</taxon>
        <taxon>Heteroconchia</taxon>
        <taxon>Euheterodonta</taxon>
        <taxon>Imparidentia</taxon>
        <taxon>Neoheterodontei</taxon>
        <taxon>Myida</taxon>
        <taxon>Dreissenoidea</taxon>
        <taxon>Dreissenidae</taxon>
        <taxon>Dreissena</taxon>
    </lineage>
</organism>
<evidence type="ECO:0000313" key="1">
    <source>
        <dbReference type="EMBL" id="KAH3894227.1"/>
    </source>
</evidence>
<reference evidence="1" key="2">
    <citation type="submission" date="2020-11" db="EMBL/GenBank/DDBJ databases">
        <authorList>
            <person name="McCartney M.A."/>
            <person name="Auch B."/>
            <person name="Kono T."/>
            <person name="Mallez S."/>
            <person name="Becker A."/>
            <person name="Gohl D.M."/>
            <person name="Silverstein K.A.T."/>
            <person name="Koren S."/>
            <person name="Bechman K.B."/>
            <person name="Herman A."/>
            <person name="Abrahante J.E."/>
            <person name="Garbe J."/>
        </authorList>
    </citation>
    <scope>NUCLEOTIDE SEQUENCE</scope>
    <source>
        <strain evidence="1">Duluth1</strain>
        <tissue evidence="1">Whole animal</tissue>
    </source>
</reference>